<dbReference type="PANTHER" id="PTHR26450:SF92">
    <property type="entry name" value="OLFACTORY RECEPTOR 51E2"/>
    <property type="match status" value="1"/>
</dbReference>
<name>A0A2J8SW15_PONAB</name>
<sequence length="83" mass="9151">MSSCNFTHATFVLIGIPGLEKAHFWVGFPLLSMYVVAVFGNCIVVFIVRTERSLHAPMYLFLCMLAAIDLALSTSTMPKILAL</sequence>
<evidence type="ECO:0000256" key="2">
    <source>
        <dbReference type="ARBA" id="ARBA00022606"/>
    </source>
</evidence>
<keyword evidence="5 10" id="KW-1133">Transmembrane helix</keyword>
<evidence type="ECO:0000259" key="11">
    <source>
        <dbReference type="PROSITE" id="PS50262"/>
    </source>
</evidence>
<evidence type="ECO:0000313" key="12">
    <source>
        <dbReference type="EMBL" id="PNJ24962.1"/>
    </source>
</evidence>
<keyword evidence="4" id="KW-0552">Olfaction</keyword>
<keyword evidence="6" id="KW-0297">G-protein coupled receptor</keyword>
<evidence type="ECO:0000256" key="9">
    <source>
        <dbReference type="ARBA" id="ARBA00023224"/>
    </source>
</evidence>
<feature type="transmembrane region" description="Helical" evidence="10">
    <location>
        <begin position="24"/>
        <end position="47"/>
    </location>
</feature>
<keyword evidence="7 10" id="KW-0472">Membrane</keyword>
<evidence type="ECO:0000256" key="4">
    <source>
        <dbReference type="ARBA" id="ARBA00022725"/>
    </source>
</evidence>
<dbReference type="EMBL" id="NDHI03003540">
    <property type="protein sequence ID" value="PNJ24962.1"/>
    <property type="molecule type" value="Genomic_DNA"/>
</dbReference>
<evidence type="ECO:0000256" key="7">
    <source>
        <dbReference type="ARBA" id="ARBA00023136"/>
    </source>
</evidence>
<evidence type="ECO:0000256" key="8">
    <source>
        <dbReference type="ARBA" id="ARBA00023170"/>
    </source>
</evidence>
<dbReference type="Pfam" id="PF13853">
    <property type="entry name" value="7tm_4"/>
    <property type="match status" value="1"/>
</dbReference>
<keyword evidence="9" id="KW-0807">Transducer</keyword>
<organism evidence="12">
    <name type="scientific">Pongo abelii</name>
    <name type="common">Sumatran orangutan</name>
    <name type="synonym">Pongo pygmaeus abelii</name>
    <dbReference type="NCBI Taxonomy" id="9601"/>
    <lineage>
        <taxon>Eukaryota</taxon>
        <taxon>Metazoa</taxon>
        <taxon>Chordata</taxon>
        <taxon>Craniata</taxon>
        <taxon>Vertebrata</taxon>
        <taxon>Euteleostomi</taxon>
        <taxon>Mammalia</taxon>
        <taxon>Eutheria</taxon>
        <taxon>Euarchontoglires</taxon>
        <taxon>Primates</taxon>
        <taxon>Haplorrhini</taxon>
        <taxon>Catarrhini</taxon>
        <taxon>Hominidae</taxon>
        <taxon>Pongo</taxon>
    </lineage>
</organism>
<evidence type="ECO:0000256" key="3">
    <source>
        <dbReference type="ARBA" id="ARBA00022692"/>
    </source>
</evidence>
<dbReference type="PROSITE" id="PS50262">
    <property type="entry name" value="G_PROTEIN_RECEP_F1_2"/>
    <property type="match status" value="1"/>
</dbReference>
<dbReference type="AlphaFoldDB" id="A0A2J8SW15"/>
<protein>
    <submittedName>
        <fullName evidence="12">OR51E2 isoform 1</fullName>
    </submittedName>
</protein>
<dbReference type="InterPro" id="IPR000725">
    <property type="entry name" value="Olfact_rcpt"/>
</dbReference>
<evidence type="ECO:0000256" key="1">
    <source>
        <dbReference type="ARBA" id="ARBA00004141"/>
    </source>
</evidence>
<comment type="caution">
    <text evidence="12">The sequence shown here is derived from an EMBL/GenBank/DDBJ whole genome shotgun (WGS) entry which is preliminary data.</text>
</comment>
<dbReference type="InterPro" id="IPR017452">
    <property type="entry name" value="GPCR_Rhodpsn_7TM"/>
</dbReference>
<keyword evidence="2" id="KW-0716">Sensory transduction</keyword>
<accession>A0A2J8SW15</accession>
<dbReference type="Gene3D" id="1.20.1070.10">
    <property type="entry name" value="Rhodopsin 7-helix transmembrane proteins"/>
    <property type="match status" value="1"/>
</dbReference>
<keyword evidence="8" id="KW-0675">Receptor</keyword>
<evidence type="ECO:0000256" key="5">
    <source>
        <dbReference type="ARBA" id="ARBA00022989"/>
    </source>
</evidence>
<dbReference type="PANTHER" id="PTHR26450">
    <property type="entry name" value="OLFACTORY RECEPTOR 56B1-RELATED"/>
    <property type="match status" value="1"/>
</dbReference>
<evidence type="ECO:0000256" key="6">
    <source>
        <dbReference type="ARBA" id="ARBA00023040"/>
    </source>
</evidence>
<reference evidence="12" key="1">
    <citation type="submission" date="2017-12" db="EMBL/GenBank/DDBJ databases">
        <title>High-resolution comparative analysis of great ape genomes.</title>
        <authorList>
            <person name="Pollen A."/>
            <person name="Hastie A."/>
            <person name="Hormozdiari F."/>
            <person name="Dougherty M."/>
            <person name="Liu R."/>
            <person name="Chaisson M."/>
            <person name="Hoppe E."/>
            <person name="Hill C."/>
            <person name="Pang A."/>
            <person name="Hillier L."/>
            <person name="Baker C."/>
            <person name="Armstrong J."/>
            <person name="Shendure J."/>
            <person name="Paten B."/>
            <person name="Wilson R."/>
            <person name="Chao H."/>
            <person name="Schneider V."/>
            <person name="Ventura M."/>
            <person name="Kronenberg Z."/>
            <person name="Murali S."/>
            <person name="Gordon D."/>
            <person name="Cantsilieris S."/>
            <person name="Munson K."/>
            <person name="Nelson B."/>
            <person name="Raja A."/>
            <person name="Underwood J."/>
            <person name="Diekhans M."/>
            <person name="Fiddes I."/>
            <person name="Haussler D."/>
            <person name="Eichler E."/>
        </authorList>
    </citation>
    <scope>NUCLEOTIDE SEQUENCE [LARGE SCALE GENOMIC DNA]</scope>
    <source>
        <strain evidence="12">Susie</strain>
    </source>
</reference>
<gene>
    <name evidence="12" type="ORF">CR201_G0039967</name>
</gene>
<dbReference type="GO" id="GO:0004930">
    <property type="term" value="F:G protein-coupled receptor activity"/>
    <property type="evidence" value="ECO:0007669"/>
    <property type="project" value="UniProtKB-KW"/>
</dbReference>
<comment type="subcellular location">
    <subcellularLocation>
        <location evidence="1">Membrane</location>
        <topology evidence="1">Multi-pass membrane protein</topology>
    </subcellularLocation>
</comment>
<keyword evidence="3 10" id="KW-0812">Transmembrane</keyword>
<proteinExistence type="predicted"/>
<dbReference type="SUPFAM" id="SSF81321">
    <property type="entry name" value="Family A G protein-coupled receptor-like"/>
    <property type="match status" value="1"/>
</dbReference>
<feature type="non-terminal residue" evidence="12">
    <location>
        <position position="83"/>
    </location>
</feature>
<dbReference type="InterPro" id="IPR050402">
    <property type="entry name" value="OR51/52/56-like"/>
</dbReference>
<dbReference type="GO" id="GO:0005886">
    <property type="term" value="C:plasma membrane"/>
    <property type="evidence" value="ECO:0007669"/>
    <property type="project" value="TreeGrafter"/>
</dbReference>
<feature type="domain" description="G-protein coupled receptors family 1 profile" evidence="11">
    <location>
        <begin position="40"/>
        <end position="83"/>
    </location>
</feature>
<feature type="transmembrane region" description="Helical" evidence="10">
    <location>
        <begin position="59"/>
        <end position="81"/>
    </location>
</feature>
<evidence type="ECO:0000256" key="10">
    <source>
        <dbReference type="SAM" id="Phobius"/>
    </source>
</evidence>
<dbReference type="GO" id="GO:0004984">
    <property type="term" value="F:olfactory receptor activity"/>
    <property type="evidence" value="ECO:0007669"/>
    <property type="project" value="InterPro"/>
</dbReference>